<keyword evidence="3" id="KW-1185">Reference proteome</keyword>
<evidence type="ECO:0000256" key="1">
    <source>
        <dbReference type="SAM" id="MobiDB-lite"/>
    </source>
</evidence>
<sequence>MASRRDPPSSVTPFPRATPPAAGGLPAVVETGPDMAHIHEQVTQIAEGLIESLALIQAIDLGELLSAAPPAPADRKRHETAVGLLSIQDRLLQELLVRCQRLQALE</sequence>
<accession>A0ABU0IQD6</accession>
<name>A0ABU0IQD6_9CAUL</name>
<organism evidence="2 3">
    <name type="scientific">Caulobacter ginsengisoli</name>
    <dbReference type="NCBI Taxonomy" id="400775"/>
    <lineage>
        <taxon>Bacteria</taxon>
        <taxon>Pseudomonadati</taxon>
        <taxon>Pseudomonadota</taxon>
        <taxon>Alphaproteobacteria</taxon>
        <taxon>Caulobacterales</taxon>
        <taxon>Caulobacteraceae</taxon>
        <taxon>Caulobacter</taxon>
    </lineage>
</organism>
<comment type="caution">
    <text evidence="2">The sequence shown here is derived from an EMBL/GenBank/DDBJ whole genome shotgun (WGS) entry which is preliminary data.</text>
</comment>
<proteinExistence type="predicted"/>
<dbReference type="RefSeq" id="WP_307348737.1">
    <property type="nucleotide sequence ID" value="NZ_JAUSVS010000003.1"/>
</dbReference>
<gene>
    <name evidence="2" type="ORF">QO010_002004</name>
</gene>
<feature type="region of interest" description="Disordered" evidence="1">
    <location>
        <begin position="1"/>
        <end position="29"/>
    </location>
</feature>
<dbReference type="Proteomes" id="UP001228905">
    <property type="component" value="Unassembled WGS sequence"/>
</dbReference>
<dbReference type="EMBL" id="JAUSVS010000003">
    <property type="protein sequence ID" value="MDQ0464223.1"/>
    <property type="molecule type" value="Genomic_DNA"/>
</dbReference>
<reference evidence="2 3" key="1">
    <citation type="submission" date="2023-07" db="EMBL/GenBank/DDBJ databases">
        <title>Genomic Encyclopedia of Type Strains, Phase IV (KMG-IV): sequencing the most valuable type-strain genomes for metagenomic binning, comparative biology and taxonomic classification.</title>
        <authorList>
            <person name="Goeker M."/>
        </authorList>
    </citation>
    <scope>NUCLEOTIDE SEQUENCE [LARGE SCALE GENOMIC DNA]</scope>
    <source>
        <strain evidence="2 3">DSM 18695</strain>
    </source>
</reference>
<evidence type="ECO:0000313" key="2">
    <source>
        <dbReference type="EMBL" id="MDQ0464223.1"/>
    </source>
</evidence>
<protein>
    <submittedName>
        <fullName evidence="2">Uncharacterized protein</fullName>
    </submittedName>
</protein>
<evidence type="ECO:0000313" key="3">
    <source>
        <dbReference type="Proteomes" id="UP001228905"/>
    </source>
</evidence>